<accession>A0A225CFA5</accession>
<proteinExistence type="predicted"/>
<evidence type="ECO:0000313" key="1">
    <source>
        <dbReference type="EMBL" id="OQJ63421.1"/>
    </source>
</evidence>
<gene>
    <name evidence="1" type="ORF">B5P24_10660</name>
</gene>
<dbReference type="Proteomes" id="UP000215316">
    <property type="component" value="Unassembled WGS sequence"/>
</dbReference>
<comment type="caution">
    <text evidence="1">The sequence shown here is derived from an EMBL/GenBank/DDBJ whole genome shotgun (WGS) entry which is preliminary data.</text>
</comment>
<dbReference type="EMBL" id="MZMQ01000001">
    <property type="protein sequence ID" value="OQJ63421.1"/>
    <property type="molecule type" value="Genomic_DNA"/>
</dbReference>
<protein>
    <submittedName>
        <fullName evidence="1">Uncharacterized protein</fullName>
    </submittedName>
</protein>
<organism evidence="1 2">
    <name type="scientific">Clavibacter tessellarius</name>
    <dbReference type="NCBI Taxonomy" id="31965"/>
    <lineage>
        <taxon>Bacteria</taxon>
        <taxon>Bacillati</taxon>
        <taxon>Actinomycetota</taxon>
        <taxon>Actinomycetes</taxon>
        <taxon>Micrococcales</taxon>
        <taxon>Microbacteriaceae</taxon>
        <taxon>Clavibacter</taxon>
    </lineage>
</organism>
<name>A0A225CFA5_9MICO</name>
<sequence length="156" mass="16454">MHPLVVGATGGLAGLIVGVSLFGVGSALSDAAEASRKAEERATAEEAVARDQAARSTLLSNAVASCNLDSSQAEIGDGGLTLDLENRGQDDYAGVSSADLWCFVDEMKTPASIVSHMEQTTSMDGRQVEEFDGIEVSWSYHPDRGMDSIWTVSRSK</sequence>
<dbReference type="AlphaFoldDB" id="A0A225CFA5"/>
<keyword evidence="2" id="KW-1185">Reference proteome</keyword>
<evidence type="ECO:0000313" key="2">
    <source>
        <dbReference type="Proteomes" id="UP000215316"/>
    </source>
</evidence>
<reference evidence="1" key="1">
    <citation type="submission" date="2017-08" db="EMBL/GenBank/DDBJ databases">
        <title>Genomes of multiple Clavibacter strains from different subspecies.</title>
        <authorList>
            <person name="Yuan X.-K."/>
            <person name="Li X.-S."/>
            <person name="Nie J."/>
            <person name="De Boer S.H."/>
        </authorList>
    </citation>
    <scope>NUCLEOTIDE SEQUENCE [LARGE SCALE GENOMIC DNA]</scope>
    <source>
        <strain evidence="1">ATCC 33566</strain>
    </source>
</reference>